<evidence type="ECO:0000259" key="6">
    <source>
        <dbReference type="Pfam" id="PF08281"/>
    </source>
</evidence>
<dbReference type="Proteomes" id="UP000031937">
    <property type="component" value="Unassembled WGS sequence"/>
</dbReference>
<evidence type="ECO:0000256" key="3">
    <source>
        <dbReference type="ARBA" id="ARBA00023082"/>
    </source>
</evidence>
<dbReference type="RefSeq" id="WP_041503651.1">
    <property type="nucleotide sequence ID" value="NZ_JPIT01000031.1"/>
</dbReference>
<dbReference type="GO" id="GO:0006352">
    <property type="term" value="P:DNA-templated transcription initiation"/>
    <property type="evidence" value="ECO:0007669"/>
    <property type="project" value="InterPro"/>
</dbReference>
<evidence type="ECO:0000313" key="7">
    <source>
        <dbReference type="EMBL" id="KIO43429.1"/>
    </source>
</evidence>
<reference evidence="7 9" key="2">
    <citation type="submission" date="2014-07" db="EMBL/GenBank/DDBJ databases">
        <title>Porphyromonadaceae bacterium OUH 334697 = ATCC BAA-2682 = DSM 28341 draft genome.</title>
        <authorList>
            <person name="Sydenham T.V."/>
            <person name="Hasman H."/>
            <person name="Justesen U.S."/>
        </authorList>
    </citation>
    <scope>NUCLEOTIDE SEQUENCE [LARGE SCALE GENOMIC DNA]</scope>
    <source>
        <strain evidence="7 9">OUH 334697</strain>
    </source>
</reference>
<keyword evidence="4" id="KW-0804">Transcription</keyword>
<evidence type="ECO:0000256" key="4">
    <source>
        <dbReference type="ARBA" id="ARBA00023163"/>
    </source>
</evidence>
<dbReference type="EMBL" id="JPIT01000031">
    <property type="protein sequence ID" value="KIO43429.1"/>
    <property type="molecule type" value="Genomic_DNA"/>
</dbReference>
<dbReference type="AlphaFoldDB" id="A0A0C3MGJ0"/>
<keyword evidence="10" id="KW-1185">Reference proteome</keyword>
<proteinExistence type="inferred from homology"/>
<evidence type="ECO:0000256" key="2">
    <source>
        <dbReference type="ARBA" id="ARBA00023015"/>
    </source>
</evidence>
<evidence type="ECO:0000313" key="10">
    <source>
        <dbReference type="Proteomes" id="UP000031980"/>
    </source>
</evidence>
<dbReference type="Proteomes" id="UP000031980">
    <property type="component" value="Unassembled WGS sequence"/>
</dbReference>
<dbReference type="InterPro" id="IPR013324">
    <property type="entry name" value="RNA_pol_sigma_r3/r4-like"/>
</dbReference>
<dbReference type="PANTHER" id="PTHR43133">
    <property type="entry name" value="RNA POLYMERASE ECF-TYPE SIGMA FACTO"/>
    <property type="match status" value="1"/>
</dbReference>
<dbReference type="EMBL" id="JPIU01000037">
    <property type="protein sequence ID" value="KIO45608.1"/>
    <property type="molecule type" value="Genomic_DNA"/>
</dbReference>
<dbReference type="InterPro" id="IPR014284">
    <property type="entry name" value="RNA_pol_sigma-70_dom"/>
</dbReference>
<dbReference type="Pfam" id="PF04542">
    <property type="entry name" value="Sigma70_r2"/>
    <property type="match status" value="1"/>
</dbReference>
<dbReference type="Pfam" id="PF08281">
    <property type="entry name" value="Sigma70_r4_2"/>
    <property type="match status" value="1"/>
</dbReference>
<feature type="domain" description="RNA polymerase sigma-70 region 2" evidence="5">
    <location>
        <begin position="22"/>
        <end position="88"/>
    </location>
</feature>
<protein>
    <submittedName>
        <fullName evidence="8">RNA polymerase sigma-70 factor</fullName>
    </submittedName>
</protein>
<organism evidence="8 10">
    <name type="scientific">Sanguibacteroides justesenii</name>
    <dbReference type="NCBI Taxonomy" id="1547597"/>
    <lineage>
        <taxon>Bacteria</taxon>
        <taxon>Pseudomonadati</taxon>
        <taxon>Bacteroidota</taxon>
        <taxon>Bacteroidia</taxon>
        <taxon>Bacteroidales</taxon>
        <taxon>Porphyromonadaceae</taxon>
        <taxon>Sanguibacteroides</taxon>
    </lineage>
</organism>
<comment type="similarity">
    <text evidence="1">Belongs to the sigma-70 factor family. ECF subfamily.</text>
</comment>
<sequence length="177" mass="20376">MYTLDKIIEKCKKGNRQAGEQLYRMFSSKMFAVCIQYSKTREEAEDNLQDGFIKTLECIGQYSGKGSFEGWMKRIFINIALEKYRKNNPVQPVEEIPEIEMEDVDAGLNIPSEVLFGFVSQLPEKYRLVFNLYVMEELSHKEIASMLGISDGTSKSNLARAKEILKKKINTYLSYGQ</sequence>
<keyword evidence="3" id="KW-0731">Sigma factor</keyword>
<evidence type="ECO:0000256" key="1">
    <source>
        <dbReference type="ARBA" id="ARBA00010641"/>
    </source>
</evidence>
<dbReference type="GO" id="GO:0016987">
    <property type="term" value="F:sigma factor activity"/>
    <property type="evidence" value="ECO:0007669"/>
    <property type="project" value="UniProtKB-KW"/>
</dbReference>
<dbReference type="Gene3D" id="1.10.10.10">
    <property type="entry name" value="Winged helix-like DNA-binding domain superfamily/Winged helix DNA-binding domain"/>
    <property type="match status" value="1"/>
</dbReference>
<dbReference type="SUPFAM" id="SSF88946">
    <property type="entry name" value="Sigma2 domain of RNA polymerase sigma factors"/>
    <property type="match status" value="1"/>
</dbReference>
<feature type="domain" description="RNA polymerase sigma factor 70 region 4 type 2" evidence="6">
    <location>
        <begin position="119"/>
        <end position="163"/>
    </location>
</feature>
<evidence type="ECO:0000259" key="5">
    <source>
        <dbReference type="Pfam" id="PF04542"/>
    </source>
</evidence>
<dbReference type="InterPro" id="IPR007627">
    <property type="entry name" value="RNA_pol_sigma70_r2"/>
</dbReference>
<dbReference type="InterPro" id="IPR039425">
    <property type="entry name" value="RNA_pol_sigma-70-like"/>
</dbReference>
<accession>A0A0C3MGJ0</accession>
<dbReference type="GO" id="GO:0003677">
    <property type="term" value="F:DNA binding"/>
    <property type="evidence" value="ECO:0007669"/>
    <property type="project" value="InterPro"/>
</dbReference>
<name>A0A0C3MGJ0_9PORP</name>
<dbReference type="NCBIfam" id="TIGR02937">
    <property type="entry name" value="sigma70-ECF"/>
    <property type="match status" value="1"/>
</dbReference>
<dbReference type="InterPro" id="IPR036388">
    <property type="entry name" value="WH-like_DNA-bd_sf"/>
</dbReference>
<dbReference type="OrthoDB" id="1056775at2"/>
<dbReference type="InterPro" id="IPR013249">
    <property type="entry name" value="RNA_pol_sigma70_r4_t2"/>
</dbReference>
<dbReference type="PANTHER" id="PTHR43133:SF46">
    <property type="entry name" value="RNA POLYMERASE SIGMA-70 FACTOR ECF SUBFAMILY"/>
    <property type="match status" value="1"/>
</dbReference>
<dbReference type="SUPFAM" id="SSF88659">
    <property type="entry name" value="Sigma3 and sigma4 domains of RNA polymerase sigma factors"/>
    <property type="match status" value="1"/>
</dbReference>
<gene>
    <name evidence="8" type="ORF">BA92_03850</name>
    <name evidence="7" type="ORF">IE90_09820</name>
</gene>
<dbReference type="InterPro" id="IPR013325">
    <property type="entry name" value="RNA_pol_sigma_r2"/>
</dbReference>
<evidence type="ECO:0000313" key="8">
    <source>
        <dbReference type="EMBL" id="KIO45608.1"/>
    </source>
</evidence>
<keyword evidence="2" id="KW-0805">Transcription regulation</keyword>
<dbReference type="CDD" id="cd06171">
    <property type="entry name" value="Sigma70_r4"/>
    <property type="match status" value="1"/>
</dbReference>
<reference evidence="8 10" key="1">
    <citation type="submission" date="2014-07" db="EMBL/GenBank/DDBJ databases">
        <title>Porphyromonadaceae bacterium OUH 308042 = ATCC BAA-2681 = DSM 28342 draft genome.</title>
        <authorList>
            <person name="Sydenham T.V."/>
            <person name="Hasman H."/>
            <person name="Justensen U.S."/>
        </authorList>
    </citation>
    <scope>NUCLEOTIDE SEQUENCE [LARGE SCALE GENOMIC DNA]</scope>
    <source>
        <strain evidence="8 10">OUH 308042</strain>
    </source>
</reference>
<evidence type="ECO:0000313" key="9">
    <source>
        <dbReference type="Proteomes" id="UP000031937"/>
    </source>
</evidence>
<comment type="caution">
    <text evidence="8">The sequence shown here is derived from an EMBL/GenBank/DDBJ whole genome shotgun (WGS) entry which is preliminary data.</text>
</comment>
<dbReference type="Gene3D" id="1.10.1740.10">
    <property type="match status" value="1"/>
</dbReference>